<keyword evidence="1" id="KW-1133">Transmembrane helix</keyword>
<feature type="transmembrane region" description="Helical" evidence="1">
    <location>
        <begin position="118"/>
        <end position="141"/>
    </location>
</feature>
<accession>A0ABU5TCV2</accession>
<comment type="caution">
    <text evidence="2">The sequence shown here is derived from an EMBL/GenBank/DDBJ whole genome shotgun (WGS) entry which is preliminary data.</text>
</comment>
<evidence type="ECO:0000256" key="1">
    <source>
        <dbReference type="SAM" id="Phobius"/>
    </source>
</evidence>
<dbReference type="Proteomes" id="UP001301388">
    <property type="component" value="Unassembled WGS sequence"/>
</dbReference>
<feature type="transmembrane region" description="Helical" evidence="1">
    <location>
        <begin position="69"/>
        <end position="87"/>
    </location>
</feature>
<gene>
    <name evidence="2" type="ORF">VB774_00640</name>
</gene>
<dbReference type="EMBL" id="JAYGIE010000002">
    <property type="protein sequence ID" value="MEA5476116.1"/>
    <property type="molecule type" value="Genomic_DNA"/>
</dbReference>
<feature type="transmembrane region" description="Helical" evidence="1">
    <location>
        <begin position="94"/>
        <end position="112"/>
    </location>
</feature>
<evidence type="ECO:0000313" key="2">
    <source>
        <dbReference type="EMBL" id="MEA5476116.1"/>
    </source>
</evidence>
<keyword evidence="3" id="KW-1185">Reference proteome</keyword>
<name>A0ABU5TCV2_9CYAN</name>
<proteinExistence type="predicted"/>
<organism evidence="2 3">
    <name type="scientific">Pseudanabaena galeata UHCC 0370</name>
    <dbReference type="NCBI Taxonomy" id="3110310"/>
    <lineage>
        <taxon>Bacteria</taxon>
        <taxon>Bacillati</taxon>
        <taxon>Cyanobacteriota</taxon>
        <taxon>Cyanophyceae</taxon>
        <taxon>Pseudanabaenales</taxon>
        <taxon>Pseudanabaenaceae</taxon>
        <taxon>Pseudanabaena</taxon>
    </lineage>
</organism>
<feature type="transmembrane region" description="Helical" evidence="1">
    <location>
        <begin position="46"/>
        <end position="63"/>
    </location>
</feature>
<reference evidence="2 3" key="1">
    <citation type="submission" date="2023-12" db="EMBL/GenBank/DDBJ databases">
        <title>Baltic Sea Cyanobacteria.</title>
        <authorList>
            <person name="Delbaje E."/>
            <person name="Fewer D.P."/>
            <person name="Shishido T.K."/>
        </authorList>
    </citation>
    <scope>NUCLEOTIDE SEQUENCE [LARGE SCALE GENOMIC DNA]</scope>
    <source>
        <strain evidence="2 3">UHCC 0370</strain>
    </source>
</reference>
<evidence type="ECO:0000313" key="3">
    <source>
        <dbReference type="Proteomes" id="UP001301388"/>
    </source>
</evidence>
<sequence length="278" mass="31318">MTTIMRTDLERLLISEAELLELTGFDRQQILPSLKLTSRQIKIQRAIALGVTAINFISFASIFLPPLRIAGVIFLISLILGALSLAIEFVEVTVLFFCVALGATIYSLYILTGAPLGIVFLCLGLAIASGIIALLLTRLIMQQWRMSKNLHRQKGIPKVILRLFTEVDKCNKTIRDIDVFDQLQDAGNSIKLESRESAIAALRMTRNDIVRALKTERILREHPDFHPDRFDIDLNAFEAIQINNRAKEYGRIFDTTLQIAIDVQKAMTELQECTSDFP</sequence>
<keyword evidence="1" id="KW-0812">Transmembrane</keyword>
<protein>
    <submittedName>
        <fullName evidence="2">Uncharacterized protein</fullName>
    </submittedName>
</protein>
<keyword evidence="1" id="KW-0472">Membrane</keyword>